<dbReference type="InterPro" id="IPR012495">
    <property type="entry name" value="TadE-like_dom"/>
</dbReference>
<name>A0A5C5WU51_9BACT</name>
<organism evidence="3 4">
    <name type="scientific">Rubripirellula amarantea</name>
    <dbReference type="NCBI Taxonomy" id="2527999"/>
    <lineage>
        <taxon>Bacteria</taxon>
        <taxon>Pseudomonadati</taxon>
        <taxon>Planctomycetota</taxon>
        <taxon>Planctomycetia</taxon>
        <taxon>Pirellulales</taxon>
        <taxon>Pirellulaceae</taxon>
        <taxon>Rubripirellula</taxon>
    </lineage>
</organism>
<dbReference type="EMBL" id="SJPI01000001">
    <property type="protein sequence ID" value="TWT54108.1"/>
    <property type="molecule type" value="Genomic_DNA"/>
</dbReference>
<evidence type="ECO:0000313" key="4">
    <source>
        <dbReference type="Proteomes" id="UP000316598"/>
    </source>
</evidence>
<comment type="caution">
    <text evidence="3">The sequence shown here is derived from an EMBL/GenBank/DDBJ whole genome shotgun (WGS) entry which is preliminary data.</text>
</comment>
<dbReference type="Proteomes" id="UP000316598">
    <property type="component" value="Unassembled WGS sequence"/>
</dbReference>
<feature type="transmembrane region" description="Helical" evidence="1">
    <location>
        <begin position="29"/>
        <end position="52"/>
    </location>
</feature>
<keyword evidence="4" id="KW-1185">Reference proteome</keyword>
<reference evidence="3 4" key="1">
    <citation type="submission" date="2019-02" db="EMBL/GenBank/DDBJ databases">
        <title>Deep-cultivation of Planctomycetes and their phenomic and genomic characterization uncovers novel biology.</title>
        <authorList>
            <person name="Wiegand S."/>
            <person name="Jogler M."/>
            <person name="Boedeker C."/>
            <person name="Pinto D."/>
            <person name="Vollmers J."/>
            <person name="Rivas-Marin E."/>
            <person name="Kohn T."/>
            <person name="Peeters S.H."/>
            <person name="Heuer A."/>
            <person name="Rast P."/>
            <person name="Oberbeckmann S."/>
            <person name="Bunk B."/>
            <person name="Jeske O."/>
            <person name="Meyerdierks A."/>
            <person name="Storesund J.E."/>
            <person name="Kallscheuer N."/>
            <person name="Luecker S."/>
            <person name="Lage O.M."/>
            <person name="Pohl T."/>
            <person name="Merkel B.J."/>
            <person name="Hornburger P."/>
            <person name="Mueller R.-W."/>
            <person name="Bruemmer F."/>
            <person name="Labrenz M."/>
            <person name="Spormann A.M."/>
            <person name="Op Den Camp H."/>
            <person name="Overmann J."/>
            <person name="Amann R."/>
            <person name="Jetten M.S.M."/>
            <person name="Mascher T."/>
            <person name="Medema M.H."/>
            <person name="Devos D.P."/>
            <person name="Kaster A.-K."/>
            <person name="Ovreas L."/>
            <person name="Rohde M."/>
            <person name="Galperin M.Y."/>
            <person name="Jogler C."/>
        </authorList>
    </citation>
    <scope>NUCLEOTIDE SEQUENCE [LARGE SCALE GENOMIC DNA]</scope>
    <source>
        <strain evidence="3 4">Pla22</strain>
    </source>
</reference>
<gene>
    <name evidence="3" type="ORF">Pla22_17430</name>
</gene>
<evidence type="ECO:0000259" key="2">
    <source>
        <dbReference type="Pfam" id="PF07811"/>
    </source>
</evidence>
<dbReference type="Pfam" id="PF07811">
    <property type="entry name" value="TadE"/>
    <property type="match status" value="1"/>
</dbReference>
<accession>A0A5C5WU51</accession>
<evidence type="ECO:0000256" key="1">
    <source>
        <dbReference type="SAM" id="Phobius"/>
    </source>
</evidence>
<sequence length="151" mass="16432">MKPSYPRRPSQRPTLFGKKNRRGTATVELAIILPVLLTMTLGTIDVCTAIFLRESAVLAAYEGARRGVGRDRTNAQVVARVEEFLNQRNIQYGGNVVEISNPGFDTAETLENVTVTVNIPVAGNTLIPSEIIGDLTVSAGVTMVKEYKNLN</sequence>
<keyword evidence="1" id="KW-0812">Transmembrane</keyword>
<dbReference type="RefSeq" id="WP_146514204.1">
    <property type="nucleotide sequence ID" value="NZ_SJPI01000001.1"/>
</dbReference>
<protein>
    <submittedName>
        <fullName evidence="3">TadE-like protein</fullName>
    </submittedName>
</protein>
<dbReference type="AlphaFoldDB" id="A0A5C5WU51"/>
<proteinExistence type="predicted"/>
<keyword evidence="1" id="KW-0472">Membrane</keyword>
<evidence type="ECO:0000313" key="3">
    <source>
        <dbReference type="EMBL" id="TWT54108.1"/>
    </source>
</evidence>
<keyword evidence="1" id="KW-1133">Transmembrane helix</keyword>
<dbReference type="OrthoDB" id="267534at2"/>
<feature type="domain" description="TadE-like" evidence="2">
    <location>
        <begin position="23"/>
        <end position="65"/>
    </location>
</feature>